<protein>
    <recommendedName>
        <fullName evidence="6">THD domain-containing protein</fullName>
    </recommendedName>
</protein>
<dbReference type="AlphaFoldDB" id="A0ABD0X8Y0"/>
<sequence length="268" mass="30212">MAQGAVSFSGVAEGIVGPYPPVFVVDSQARYIPLEGRRRWRGFSRQALHVLVALALFGMVLEAGCIIHLYSRTRDLVSIDHTALQLKSKLLKGHKESEENNEILVGITRSPNPRETEHKPTAHLTGIGQLENGVVMWESNDNSLSALKHKMDYKDGKLGVQQEGYYYVYSKVHFIEECSVFKHYVWRMTQAYSKPLQLMKANRYHCPSQKSRQQNSQQSFQQTPHQNILNSYLGGVFLLSSGDKIYVTVNNGTLKSGAEDNFMGAFMI</sequence>
<dbReference type="Pfam" id="PF00229">
    <property type="entry name" value="TNF"/>
    <property type="match status" value="1"/>
</dbReference>
<dbReference type="GO" id="GO:0005125">
    <property type="term" value="F:cytokine activity"/>
    <property type="evidence" value="ECO:0007669"/>
    <property type="project" value="UniProtKB-KW"/>
</dbReference>
<keyword evidence="4 5" id="KW-0472">Membrane</keyword>
<evidence type="ECO:0000313" key="7">
    <source>
        <dbReference type="EMBL" id="KAL1005446.1"/>
    </source>
</evidence>
<keyword evidence="3" id="KW-0202">Cytokine</keyword>
<keyword evidence="5" id="KW-0812">Transmembrane</keyword>
<keyword evidence="5" id="KW-1133">Transmembrane helix</keyword>
<dbReference type="InterPro" id="IPR006052">
    <property type="entry name" value="TNF_dom"/>
</dbReference>
<evidence type="ECO:0000256" key="4">
    <source>
        <dbReference type="ARBA" id="ARBA00023136"/>
    </source>
</evidence>
<gene>
    <name evidence="7" type="ORF">UPYG_G00059250</name>
</gene>
<dbReference type="EMBL" id="JAGEUA010000002">
    <property type="protein sequence ID" value="KAL1005446.1"/>
    <property type="molecule type" value="Genomic_DNA"/>
</dbReference>
<dbReference type="PROSITE" id="PS50049">
    <property type="entry name" value="THD_2"/>
    <property type="match status" value="1"/>
</dbReference>
<dbReference type="Proteomes" id="UP001557470">
    <property type="component" value="Unassembled WGS sequence"/>
</dbReference>
<evidence type="ECO:0000256" key="3">
    <source>
        <dbReference type="ARBA" id="ARBA00022514"/>
    </source>
</evidence>
<reference evidence="7 8" key="1">
    <citation type="submission" date="2024-06" db="EMBL/GenBank/DDBJ databases">
        <authorList>
            <person name="Pan Q."/>
            <person name="Wen M."/>
            <person name="Jouanno E."/>
            <person name="Zahm M."/>
            <person name="Klopp C."/>
            <person name="Cabau C."/>
            <person name="Louis A."/>
            <person name="Berthelot C."/>
            <person name="Parey E."/>
            <person name="Roest Crollius H."/>
            <person name="Montfort J."/>
            <person name="Robinson-Rechavi M."/>
            <person name="Bouchez O."/>
            <person name="Lampietro C."/>
            <person name="Lopez Roques C."/>
            <person name="Donnadieu C."/>
            <person name="Postlethwait J."/>
            <person name="Bobe J."/>
            <person name="Verreycken H."/>
            <person name="Guiguen Y."/>
        </authorList>
    </citation>
    <scope>NUCLEOTIDE SEQUENCE [LARGE SCALE GENOMIC DNA]</scope>
    <source>
        <strain evidence="7">Up_M1</strain>
        <tissue evidence="7">Testis</tissue>
    </source>
</reference>
<dbReference type="PANTHER" id="PTHR11471">
    <property type="entry name" value="TUMOR NECROSIS FACTOR FAMILY MEMBER"/>
    <property type="match status" value="1"/>
</dbReference>
<evidence type="ECO:0000259" key="6">
    <source>
        <dbReference type="PROSITE" id="PS50049"/>
    </source>
</evidence>
<dbReference type="Gene3D" id="2.60.120.40">
    <property type="match status" value="1"/>
</dbReference>
<comment type="caution">
    <text evidence="7">The sequence shown here is derived from an EMBL/GenBank/DDBJ whole genome shotgun (WGS) entry which is preliminary data.</text>
</comment>
<keyword evidence="8" id="KW-1185">Reference proteome</keyword>
<dbReference type="SUPFAM" id="SSF49842">
    <property type="entry name" value="TNF-like"/>
    <property type="match status" value="1"/>
</dbReference>
<name>A0ABD0X8Y0_UMBPY</name>
<dbReference type="InterPro" id="IPR008983">
    <property type="entry name" value="Tumour_necrosis_fac-like_dom"/>
</dbReference>
<comment type="subcellular location">
    <subcellularLocation>
        <location evidence="1">Membrane</location>
    </subcellularLocation>
</comment>
<evidence type="ECO:0000313" key="8">
    <source>
        <dbReference type="Proteomes" id="UP001557470"/>
    </source>
</evidence>
<dbReference type="PANTHER" id="PTHR11471:SF34">
    <property type="entry name" value="TUMOR NECROSIS FACTOR LIGAND SUPERFAMILY MEMBER 14"/>
    <property type="match status" value="1"/>
</dbReference>
<proteinExistence type="inferred from homology"/>
<feature type="domain" description="THD" evidence="6">
    <location>
        <begin position="120"/>
        <end position="268"/>
    </location>
</feature>
<dbReference type="CDD" id="cd00184">
    <property type="entry name" value="TNF"/>
    <property type="match status" value="1"/>
</dbReference>
<evidence type="ECO:0000256" key="2">
    <source>
        <dbReference type="ARBA" id="ARBA00008670"/>
    </source>
</evidence>
<evidence type="ECO:0000256" key="5">
    <source>
        <dbReference type="SAM" id="Phobius"/>
    </source>
</evidence>
<dbReference type="GO" id="GO:0005615">
    <property type="term" value="C:extracellular space"/>
    <property type="evidence" value="ECO:0007669"/>
    <property type="project" value="UniProtKB-KW"/>
</dbReference>
<accession>A0ABD0X8Y0</accession>
<feature type="transmembrane region" description="Helical" evidence="5">
    <location>
        <begin position="47"/>
        <end position="70"/>
    </location>
</feature>
<evidence type="ECO:0000256" key="1">
    <source>
        <dbReference type="ARBA" id="ARBA00004370"/>
    </source>
</evidence>
<comment type="similarity">
    <text evidence="2">Belongs to the tumor necrosis factor family.</text>
</comment>
<organism evidence="7 8">
    <name type="scientific">Umbra pygmaea</name>
    <name type="common">Eastern mudminnow</name>
    <dbReference type="NCBI Taxonomy" id="75934"/>
    <lineage>
        <taxon>Eukaryota</taxon>
        <taxon>Metazoa</taxon>
        <taxon>Chordata</taxon>
        <taxon>Craniata</taxon>
        <taxon>Vertebrata</taxon>
        <taxon>Euteleostomi</taxon>
        <taxon>Actinopterygii</taxon>
        <taxon>Neopterygii</taxon>
        <taxon>Teleostei</taxon>
        <taxon>Protacanthopterygii</taxon>
        <taxon>Esociformes</taxon>
        <taxon>Umbridae</taxon>
        <taxon>Umbra</taxon>
    </lineage>
</organism>
<dbReference type="SMART" id="SM00207">
    <property type="entry name" value="TNF"/>
    <property type="match status" value="1"/>
</dbReference>
<dbReference type="GO" id="GO:0016020">
    <property type="term" value="C:membrane"/>
    <property type="evidence" value="ECO:0007669"/>
    <property type="project" value="UniProtKB-SubCell"/>
</dbReference>